<dbReference type="EMBL" id="CP009805">
    <property type="protein sequence ID" value="ATZ45211.1"/>
    <property type="molecule type" value="Genomic_DNA"/>
</dbReference>
<reference evidence="3 4" key="2">
    <citation type="journal article" date="2012" name="Eukaryot. Cell">
        <title>Genome update of Botrytis cinerea strains B05.10 and T4.</title>
        <authorList>
            <person name="Staats M."/>
            <person name="van Kan J.A."/>
        </authorList>
    </citation>
    <scope>NUCLEOTIDE SEQUENCE [LARGE SCALE GENOMIC DNA]</scope>
    <source>
        <strain evidence="3 4">B05.10</strain>
    </source>
</reference>
<protein>
    <submittedName>
        <fullName evidence="3">Uncharacterized protein</fullName>
    </submittedName>
</protein>
<gene>
    <name evidence="3" type="ORF">BCIN_01g00320</name>
</gene>
<dbReference type="AlphaFoldDB" id="A0A384J3X4"/>
<reference evidence="3 4" key="1">
    <citation type="journal article" date="2011" name="PLoS Genet.">
        <title>Genomic analysis of the necrotrophic fungal pathogens Sclerotinia sclerotiorum and Botrytis cinerea.</title>
        <authorList>
            <person name="Amselem J."/>
            <person name="Cuomo C.A."/>
            <person name="van Kan J.A."/>
            <person name="Viaud M."/>
            <person name="Benito E.P."/>
            <person name="Couloux A."/>
            <person name="Coutinho P.M."/>
            <person name="de Vries R.P."/>
            <person name="Dyer P.S."/>
            <person name="Fillinger S."/>
            <person name="Fournier E."/>
            <person name="Gout L."/>
            <person name="Hahn M."/>
            <person name="Kohn L."/>
            <person name="Lapalu N."/>
            <person name="Plummer K.M."/>
            <person name="Pradier J.M."/>
            <person name="Quevillon E."/>
            <person name="Sharon A."/>
            <person name="Simon A."/>
            <person name="ten Have A."/>
            <person name="Tudzynski B."/>
            <person name="Tudzynski P."/>
            <person name="Wincker P."/>
            <person name="Andrew M."/>
            <person name="Anthouard V."/>
            <person name="Beever R.E."/>
            <person name="Beffa R."/>
            <person name="Benoit I."/>
            <person name="Bouzid O."/>
            <person name="Brault B."/>
            <person name="Chen Z."/>
            <person name="Choquer M."/>
            <person name="Collemare J."/>
            <person name="Cotton P."/>
            <person name="Danchin E.G."/>
            <person name="Da Silva C."/>
            <person name="Gautier A."/>
            <person name="Giraud C."/>
            <person name="Giraud T."/>
            <person name="Gonzalez C."/>
            <person name="Grossetete S."/>
            <person name="Guldener U."/>
            <person name="Henrissat B."/>
            <person name="Howlett B.J."/>
            <person name="Kodira C."/>
            <person name="Kretschmer M."/>
            <person name="Lappartient A."/>
            <person name="Leroch M."/>
            <person name="Levis C."/>
            <person name="Mauceli E."/>
            <person name="Neuveglise C."/>
            <person name="Oeser B."/>
            <person name="Pearson M."/>
            <person name="Poulain J."/>
            <person name="Poussereau N."/>
            <person name="Quesneville H."/>
            <person name="Rascle C."/>
            <person name="Schumacher J."/>
            <person name="Segurens B."/>
            <person name="Sexton A."/>
            <person name="Silva E."/>
            <person name="Sirven C."/>
            <person name="Soanes D.M."/>
            <person name="Talbot N.J."/>
            <person name="Templeton M."/>
            <person name="Yandava C."/>
            <person name="Yarden O."/>
            <person name="Zeng Q."/>
            <person name="Rollins J.A."/>
            <person name="Lebrun M.H."/>
            <person name="Dickman M."/>
        </authorList>
    </citation>
    <scope>NUCLEOTIDE SEQUENCE [LARGE SCALE GENOMIC DNA]</scope>
    <source>
        <strain evidence="3 4">B05.10</strain>
    </source>
</reference>
<evidence type="ECO:0000256" key="2">
    <source>
        <dbReference type="SAM" id="SignalP"/>
    </source>
</evidence>
<feature type="region of interest" description="Disordered" evidence="1">
    <location>
        <begin position="197"/>
        <end position="259"/>
    </location>
</feature>
<dbReference type="OrthoDB" id="5225441at2759"/>
<feature type="compositionally biased region" description="Polar residues" evidence="1">
    <location>
        <begin position="213"/>
        <end position="226"/>
    </location>
</feature>
<feature type="region of interest" description="Disordered" evidence="1">
    <location>
        <begin position="138"/>
        <end position="173"/>
    </location>
</feature>
<sequence length="331" mass="36627">MILSTSLPLPLLLFLLPLRLVSSHLIHLTSSHPSYFTVSQHRITLDHCTVLPFFTSYIVSNNTAYKPTSTPQMSFFSKIKHTKKTIEEKKAKLTAEEEAVKVPYKHVPTHAAFDALFGAPSTWKQEDRPKIIAHNKERSQKTINRSHSTFSTVSSMKATADYTPRASSRDRYNPTWNSRIEHVSYFDAINRSMAPPPIKTEVPITPDSAVGMSPSSSLPQSEVASQSASPENSKVPSSSSSSTSLGLEIGASAPRRPLPSDAFEHQAVAFPNDNILQRLHKSTTRKLGEAPILKAPIVEVQVPKPVVVTPVVQRKSRWSRMGKQNGEPTKD</sequence>
<dbReference type="RefSeq" id="XP_001547483.2">
    <property type="nucleotide sequence ID" value="XM_001547433.2"/>
</dbReference>
<feature type="signal peptide" evidence="2">
    <location>
        <begin position="1"/>
        <end position="23"/>
    </location>
</feature>
<evidence type="ECO:0000313" key="4">
    <source>
        <dbReference type="Proteomes" id="UP000001798"/>
    </source>
</evidence>
<accession>A0A384J3X4</accession>
<organism evidence="3 4">
    <name type="scientific">Botryotinia fuckeliana (strain B05.10)</name>
    <name type="common">Noble rot fungus</name>
    <name type="synonym">Botrytis cinerea</name>
    <dbReference type="NCBI Taxonomy" id="332648"/>
    <lineage>
        <taxon>Eukaryota</taxon>
        <taxon>Fungi</taxon>
        <taxon>Dikarya</taxon>
        <taxon>Ascomycota</taxon>
        <taxon>Pezizomycotina</taxon>
        <taxon>Leotiomycetes</taxon>
        <taxon>Helotiales</taxon>
        <taxon>Sclerotiniaceae</taxon>
        <taxon>Botrytis</taxon>
    </lineage>
</organism>
<keyword evidence="4" id="KW-1185">Reference proteome</keyword>
<proteinExistence type="predicted"/>
<feature type="chain" id="PRO_5016616174" evidence="2">
    <location>
        <begin position="24"/>
        <end position="331"/>
    </location>
</feature>
<name>A0A384J3X4_BOTFB</name>
<feature type="compositionally biased region" description="Polar residues" evidence="1">
    <location>
        <begin position="141"/>
        <end position="157"/>
    </location>
</feature>
<evidence type="ECO:0000256" key="1">
    <source>
        <dbReference type="SAM" id="MobiDB-lite"/>
    </source>
</evidence>
<dbReference type="GeneID" id="5427937"/>
<keyword evidence="2" id="KW-0732">Signal</keyword>
<dbReference type="Proteomes" id="UP000001798">
    <property type="component" value="Chromosome 1"/>
</dbReference>
<feature type="compositionally biased region" description="Low complexity" evidence="1">
    <location>
        <begin position="227"/>
        <end position="244"/>
    </location>
</feature>
<dbReference type="KEGG" id="bfu:BCIN_01g00320"/>
<evidence type="ECO:0000313" key="3">
    <source>
        <dbReference type="EMBL" id="ATZ45211.1"/>
    </source>
</evidence>
<reference evidence="3 4" key="3">
    <citation type="journal article" date="2017" name="Mol. Plant Pathol.">
        <title>A gapless genome sequence of the fungus Botrytis cinerea.</title>
        <authorList>
            <person name="Van Kan J.A."/>
            <person name="Stassen J.H."/>
            <person name="Mosbach A."/>
            <person name="Van Der Lee T.A."/>
            <person name="Faino L."/>
            <person name="Farmer A.D."/>
            <person name="Papasotiriou D.G."/>
            <person name="Zhou S."/>
            <person name="Seidl M.F."/>
            <person name="Cottam E."/>
            <person name="Edel D."/>
            <person name="Hahn M."/>
            <person name="Schwartz D.C."/>
            <person name="Dietrich R.A."/>
            <person name="Widdison S."/>
            <person name="Scalliet G."/>
        </authorList>
    </citation>
    <scope>NUCLEOTIDE SEQUENCE [LARGE SCALE GENOMIC DNA]</scope>
    <source>
        <strain evidence="3 4">B05.10</strain>
    </source>
</reference>
<dbReference type="VEuPathDB" id="FungiDB:Bcin01g00320"/>